<dbReference type="EMBL" id="CAICTM010001173">
    <property type="protein sequence ID" value="CAB9521219.1"/>
    <property type="molecule type" value="Genomic_DNA"/>
</dbReference>
<accession>A0A9N8ELG0</accession>
<feature type="region of interest" description="Disordered" evidence="1">
    <location>
        <begin position="79"/>
        <end position="133"/>
    </location>
</feature>
<dbReference type="AlphaFoldDB" id="A0A9N8ELG0"/>
<feature type="compositionally biased region" description="Low complexity" evidence="1">
    <location>
        <begin position="83"/>
        <end position="123"/>
    </location>
</feature>
<evidence type="ECO:0000313" key="2">
    <source>
        <dbReference type="EMBL" id="CAB9521219.1"/>
    </source>
</evidence>
<keyword evidence="3" id="KW-1185">Reference proteome</keyword>
<dbReference type="Proteomes" id="UP001153069">
    <property type="component" value="Unassembled WGS sequence"/>
</dbReference>
<proteinExistence type="predicted"/>
<comment type="caution">
    <text evidence="2">The sequence shown here is derived from an EMBL/GenBank/DDBJ whole genome shotgun (WGS) entry which is preliminary data.</text>
</comment>
<reference evidence="2" key="1">
    <citation type="submission" date="2020-06" db="EMBL/GenBank/DDBJ databases">
        <authorList>
            <consortium name="Plant Systems Biology data submission"/>
        </authorList>
    </citation>
    <scope>NUCLEOTIDE SEQUENCE</scope>
    <source>
        <strain evidence="2">D6</strain>
    </source>
</reference>
<gene>
    <name evidence="2" type="ORF">SEMRO_1175_G249210.1</name>
</gene>
<protein>
    <submittedName>
        <fullName evidence="2">Uncharacterized protein</fullName>
    </submittedName>
</protein>
<name>A0A9N8ELG0_9STRA</name>
<evidence type="ECO:0000256" key="1">
    <source>
        <dbReference type="SAM" id="MobiDB-lite"/>
    </source>
</evidence>
<organism evidence="2 3">
    <name type="scientific">Seminavis robusta</name>
    <dbReference type="NCBI Taxonomy" id="568900"/>
    <lineage>
        <taxon>Eukaryota</taxon>
        <taxon>Sar</taxon>
        <taxon>Stramenopiles</taxon>
        <taxon>Ochrophyta</taxon>
        <taxon>Bacillariophyta</taxon>
        <taxon>Bacillariophyceae</taxon>
        <taxon>Bacillariophycidae</taxon>
        <taxon>Naviculales</taxon>
        <taxon>Naviculaceae</taxon>
        <taxon>Seminavis</taxon>
    </lineage>
</organism>
<evidence type="ECO:0000313" key="3">
    <source>
        <dbReference type="Proteomes" id="UP001153069"/>
    </source>
</evidence>
<sequence>MGCSISILELEQNGIIADILPTGEFVQVDSGNTVTFFCRQEGATLLDGFDYPVPNGVYQYHCPEGLDDYTFSHIQETLRCQGPPTESPTSAPTTIAPTSAPTTSSAPSVAPTTAHPTTLAPSAIPTTLAPHSDRISTPSGCIIPAMAGIQGFQAASSPDQVEIVRFPISKSNGSEYYTLHPHDTIIFACEQDSQRMKINGEALEPRSVNFYPYTCLVDGCGEQEANIDLSLTCEDRGTLRRLGSSRVVMH</sequence>